<reference evidence="12" key="1">
    <citation type="submission" date="2020-10" db="EMBL/GenBank/DDBJ databases">
        <authorList>
            <person name="Kikuchi T."/>
        </authorList>
    </citation>
    <scope>NUCLEOTIDE SEQUENCE</scope>
    <source>
        <strain evidence="12">NKZ352</strain>
    </source>
</reference>
<evidence type="ECO:0000256" key="1">
    <source>
        <dbReference type="ARBA" id="ARBA00004141"/>
    </source>
</evidence>
<proteinExistence type="inferred from homology"/>
<keyword evidence="4 11" id="KW-1133">Transmembrane helix</keyword>
<evidence type="ECO:0000256" key="5">
    <source>
        <dbReference type="ARBA" id="ARBA00023136"/>
    </source>
</evidence>
<keyword evidence="13" id="KW-1185">Reference proteome</keyword>
<evidence type="ECO:0000256" key="4">
    <source>
        <dbReference type="ARBA" id="ARBA00022989"/>
    </source>
</evidence>
<dbReference type="OrthoDB" id="70030at2759"/>
<gene>
    <name evidence="12" type="ORF">CAUJ_LOCUS12813</name>
</gene>
<comment type="similarity">
    <text evidence="2">Belongs to the TMEM86 family.</text>
</comment>
<dbReference type="AlphaFoldDB" id="A0A8S1HM13"/>
<keyword evidence="3 11" id="KW-0812">Transmembrane</keyword>
<feature type="transmembrane region" description="Helical" evidence="11">
    <location>
        <begin position="277"/>
        <end position="300"/>
    </location>
</feature>
<dbReference type="Pfam" id="PF07947">
    <property type="entry name" value="YhhN"/>
    <property type="match status" value="1"/>
</dbReference>
<sequence>MGATQSNEAPNPDVVRIDRNEIPEEYKTVGVSSDVIKRVNSQGPIVVTDNTEADRLKAELAKEREEQARLRKEMARLSELQQRKGAVVPQSAGLSSVGNDIEERKKIFDETVERVQKQFFAYHRENVCQDNENEIISCLKANPGRVLKCAPLTEAYEKNEKKALRAKMKTAWKIAAAVYVLLILNFYHKSAGFTKYYGNYYALWKVTPVAFLAFFSFFYKGGLSFNDRLTAGWALVLGAAGDYLIGVYHEGVVPGAIVFGLGHIFYLKMFMNFRTRVWWQLAAVALIWSAIVGHVCLMPLLSVQPIGVVIMSSYSLVLTTCFVVSMSQHINGSEQQSKHGAKLRAIGFSLFFLSDSLLIFSYTDRAVPFDEIFILASYFSAQFFITYGNSVAITEFDRKPIKKQN</sequence>
<name>A0A8S1HM13_9PELO</name>
<dbReference type="GO" id="GO:0047408">
    <property type="term" value="F:alkenylglycerophosphocholine hydrolase activity"/>
    <property type="evidence" value="ECO:0007669"/>
    <property type="project" value="UniProtKB-EC"/>
</dbReference>
<evidence type="ECO:0000256" key="9">
    <source>
        <dbReference type="SAM" id="Coils"/>
    </source>
</evidence>
<feature type="transmembrane region" description="Helical" evidence="11">
    <location>
        <begin position="252"/>
        <end position="270"/>
    </location>
</feature>
<evidence type="ECO:0000313" key="13">
    <source>
        <dbReference type="Proteomes" id="UP000835052"/>
    </source>
</evidence>
<evidence type="ECO:0000256" key="7">
    <source>
        <dbReference type="ARBA" id="ARBA00049458"/>
    </source>
</evidence>
<dbReference type="EMBL" id="CAJGYM010000082">
    <property type="protein sequence ID" value="CAD6196902.1"/>
    <property type="molecule type" value="Genomic_DNA"/>
</dbReference>
<feature type="transmembrane region" description="Helical" evidence="11">
    <location>
        <begin position="170"/>
        <end position="188"/>
    </location>
</feature>
<evidence type="ECO:0000256" key="10">
    <source>
        <dbReference type="SAM" id="MobiDB-lite"/>
    </source>
</evidence>
<evidence type="ECO:0000256" key="8">
    <source>
        <dbReference type="ARBA" id="ARBA00049560"/>
    </source>
</evidence>
<evidence type="ECO:0000313" key="12">
    <source>
        <dbReference type="EMBL" id="CAD6196902.1"/>
    </source>
</evidence>
<comment type="caution">
    <text evidence="12">The sequence shown here is derived from an EMBL/GenBank/DDBJ whole genome shotgun (WGS) entry which is preliminary data.</text>
</comment>
<feature type="coiled-coil region" evidence="9">
    <location>
        <begin position="46"/>
        <end position="83"/>
    </location>
</feature>
<comment type="catalytic activity">
    <reaction evidence="7">
        <text>a 1-O-(1Z-alkenyl)-sn-glycero-3-phosphoethanolamine + H2O = a 2,3-saturated aldehyde + sn-glycero-3-phosphoethanolamine</text>
        <dbReference type="Rhea" id="RHEA:16905"/>
        <dbReference type="ChEBI" id="CHEBI:15377"/>
        <dbReference type="ChEBI" id="CHEBI:73359"/>
        <dbReference type="ChEBI" id="CHEBI:77288"/>
        <dbReference type="ChEBI" id="CHEBI:143890"/>
        <dbReference type="EC" id="3.3.2.2"/>
    </reaction>
</comment>
<feature type="transmembrane region" description="Helical" evidence="11">
    <location>
        <begin position="200"/>
        <end position="218"/>
    </location>
</feature>
<accession>A0A8S1HM13</accession>
<evidence type="ECO:0000256" key="6">
    <source>
        <dbReference type="ARBA" id="ARBA00035673"/>
    </source>
</evidence>
<keyword evidence="5 11" id="KW-0472">Membrane</keyword>
<protein>
    <recommendedName>
        <fullName evidence="6">lysoplasmalogenase</fullName>
        <ecNumber evidence="6">3.3.2.2</ecNumber>
    </recommendedName>
</protein>
<dbReference type="Proteomes" id="UP000835052">
    <property type="component" value="Unassembled WGS sequence"/>
</dbReference>
<dbReference type="PANTHER" id="PTHR31885:SF6">
    <property type="entry name" value="GH04784P"/>
    <property type="match status" value="1"/>
</dbReference>
<evidence type="ECO:0000256" key="3">
    <source>
        <dbReference type="ARBA" id="ARBA00022692"/>
    </source>
</evidence>
<feature type="transmembrane region" description="Helical" evidence="11">
    <location>
        <begin position="306"/>
        <end position="324"/>
    </location>
</feature>
<feature type="region of interest" description="Disordered" evidence="10">
    <location>
        <begin position="1"/>
        <end position="20"/>
    </location>
</feature>
<keyword evidence="9" id="KW-0175">Coiled coil</keyword>
<feature type="transmembrane region" description="Helical" evidence="11">
    <location>
        <begin position="375"/>
        <end position="396"/>
    </location>
</feature>
<evidence type="ECO:0000256" key="11">
    <source>
        <dbReference type="SAM" id="Phobius"/>
    </source>
</evidence>
<evidence type="ECO:0000256" key="2">
    <source>
        <dbReference type="ARBA" id="ARBA00007375"/>
    </source>
</evidence>
<comment type="subcellular location">
    <subcellularLocation>
        <location evidence="1">Membrane</location>
        <topology evidence="1">Multi-pass membrane protein</topology>
    </subcellularLocation>
</comment>
<comment type="catalytic activity">
    <reaction evidence="8">
        <text>a 1-O-(1Z-alkenyl)-sn-glycero-3-phosphocholine + H2O = a 2,3-saturated aldehyde + sn-glycerol 3-phosphocholine</text>
        <dbReference type="Rhea" id="RHEA:22544"/>
        <dbReference type="ChEBI" id="CHEBI:15377"/>
        <dbReference type="ChEBI" id="CHEBI:16870"/>
        <dbReference type="ChEBI" id="CHEBI:73359"/>
        <dbReference type="ChEBI" id="CHEBI:77287"/>
        <dbReference type="EC" id="3.3.2.2"/>
    </reaction>
</comment>
<dbReference type="PANTHER" id="PTHR31885">
    <property type="entry name" value="GH04784P"/>
    <property type="match status" value="1"/>
</dbReference>
<dbReference type="InterPro" id="IPR012506">
    <property type="entry name" value="TMEM86B-like"/>
</dbReference>
<feature type="transmembrane region" description="Helical" evidence="11">
    <location>
        <begin position="345"/>
        <end position="363"/>
    </location>
</feature>
<dbReference type="GO" id="GO:0016020">
    <property type="term" value="C:membrane"/>
    <property type="evidence" value="ECO:0007669"/>
    <property type="project" value="UniProtKB-SubCell"/>
</dbReference>
<dbReference type="EC" id="3.3.2.2" evidence="6"/>
<organism evidence="12 13">
    <name type="scientific">Caenorhabditis auriculariae</name>
    <dbReference type="NCBI Taxonomy" id="2777116"/>
    <lineage>
        <taxon>Eukaryota</taxon>
        <taxon>Metazoa</taxon>
        <taxon>Ecdysozoa</taxon>
        <taxon>Nematoda</taxon>
        <taxon>Chromadorea</taxon>
        <taxon>Rhabditida</taxon>
        <taxon>Rhabditina</taxon>
        <taxon>Rhabditomorpha</taxon>
        <taxon>Rhabditoidea</taxon>
        <taxon>Rhabditidae</taxon>
        <taxon>Peloderinae</taxon>
        <taxon>Caenorhabditis</taxon>
    </lineage>
</organism>